<keyword evidence="2" id="KW-0371">Homeobox</keyword>
<name>A0AAD3MCR8_LATJO</name>
<dbReference type="EMBL" id="BRZM01000011">
    <property type="protein sequence ID" value="GLD51532.1"/>
    <property type="molecule type" value="Genomic_DNA"/>
</dbReference>
<proteinExistence type="predicted"/>
<evidence type="ECO:0000313" key="3">
    <source>
        <dbReference type="Proteomes" id="UP001279410"/>
    </source>
</evidence>
<feature type="compositionally biased region" description="Basic and acidic residues" evidence="1">
    <location>
        <begin position="84"/>
        <end position="96"/>
    </location>
</feature>
<dbReference type="GO" id="GO:0016301">
    <property type="term" value="F:kinase activity"/>
    <property type="evidence" value="ECO:0007669"/>
    <property type="project" value="UniProtKB-KW"/>
</dbReference>
<feature type="region of interest" description="Disordered" evidence="1">
    <location>
        <begin position="52"/>
        <end position="96"/>
    </location>
</feature>
<comment type="caution">
    <text evidence="2">The sequence shown here is derived from an EMBL/GenBank/DDBJ whole genome shotgun (WGS) entry which is preliminary data.</text>
</comment>
<accession>A0AAD3MCR8</accession>
<keyword evidence="2" id="KW-0418">Kinase</keyword>
<sequence>MSRQLTTRLSVRVALDQILEQDEEGTEVEPDRKMSQKWKTTPILIQTLRRLTSQQMERERHLKNRHLRRHSSPRVETCSGLHPPRTEEVEREWKTS</sequence>
<evidence type="ECO:0000313" key="2">
    <source>
        <dbReference type="EMBL" id="GLD51532.1"/>
    </source>
</evidence>
<gene>
    <name evidence="2" type="ORF">AKAME5_000457100</name>
</gene>
<feature type="compositionally biased region" description="Basic residues" evidence="1">
    <location>
        <begin position="61"/>
        <end position="72"/>
    </location>
</feature>
<protein>
    <submittedName>
        <fullName evidence="2">Homeodomain-interacting protein kinase 2-like protein</fullName>
    </submittedName>
</protein>
<evidence type="ECO:0000256" key="1">
    <source>
        <dbReference type="SAM" id="MobiDB-lite"/>
    </source>
</evidence>
<dbReference type="Proteomes" id="UP001279410">
    <property type="component" value="Unassembled WGS sequence"/>
</dbReference>
<keyword evidence="2" id="KW-0238">DNA-binding</keyword>
<organism evidence="2 3">
    <name type="scientific">Lates japonicus</name>
    <name type="common">Japanese lates</name>
    <dbReference type="NCBI Taxonomy" id="270547"/>
    <lineage>
        <taxon>Eukaryota</taxon>
        <taxon>Metazoa</taxon>
        <taxon>Chordata</taxon>
        <taxon>Craniata</taxon>
        <taxon>Vertebrata</taxon>
        <taxon>Euteleostomi</taxon>
        <taxon>Actinopterygii</taxon>
        <taxon>Neopterygii</taxon>
        <taxon>Teleostei</taxon>
        <taxon>Neoteleostei</taxon>
        <taxon>Acanthomorphata</taxon>
        <taxon>Carangaria</taxon>
        <taxon>Carangaria incertae sedis</taxon>
        <taxon>Centropomidae</taxon>
        <taxon>Lates</taxon>
    </lineage>
</organism>
<reference evidence="2" key="1">
    <citation type="submission" date="2022-08" db="EMBL/GenBank/DDBJ databases">
        <title>Genome sequencing of akame (Lates japonicus).</title>
        <authorList>
            <person name="Hashiguchi Y."/>
            <person name="Takahashi H."/>
        </authorList>
    </citation>
    <scope>NUCLEOTIDE SEQUENCE</scope>
    <source>
        <strain evidence="2">Kochi</strain>
    </source>
</reference>
<dbReference type="AlphaFoldDB" id="A0AAD3MCR8"/>
<keyword evidence="3" id="KW-1185">Reference proteome</keyword>
<keyword evidence="2" id="KW-0808">Transferase</keyword>
<dbReference type="GO" id="GO:0003677">
    <property type="term" value="F:DNA binding"/>
    <property type="evidence" value="ECO:0007669"/>
    <property type="project" value="UniProtKB-KW"/>
</dbReference>